<keyword evidence="1" id="KW-1133">Transmembrane helix</keyword>
<keyword evidence="1" id="KW-0472">Membrane</keyword>
<comment type="caution">
    <text evidence="2">The sequence shown here is derived from an EMBL/GenBank/DDBJ whole genome shotgun (WGS) entry which is preliminary data.</text>
</comment>
<sequence>MSTAQPARGTMLSRPLSGWVRWGIPVMWLGWVALYVAGSLVRDGVPQQLEVLRWLAPALVVLMTLRLAWAPTRWAQVRDAGDALEIVQQGRSQRVDLAELRSVAAAGLVPPRRMALKFHGTRADVVFLPAQGQEHDQLATTLLARASARRGVEKATT</sequence>
<feature type="transmembrane region" description="Helical" evidence="1">
    <location>
        <begin position="20"/>
        <end position="39"/>
    </location>
</feature>
<reference evidence="2 3" key="1">
    <citation type="submission" date="2016-08" db="EMBL/GenBank/DDBJ databases">
        <title>Evolution of the type three secretion system and type three effector repertoires in Xanthomonas.</title>
        <authorList>
            <person name="Merda D."/>
            <person name="Briand M."/>
            <person name="Bosis E."/>
            <person name="Rousseau C."/>
            <person name="Portier P."/>
            <person name="Jacques M.-A."/>
            <person name="Fischer-Le Saux M."/>
        </authorList>
    </citation>
    <scope>NUCLEOTIDE SEQUENCE [LARGE SCALE GENOMIC DNA]</scope>
    <source>
        <strain evidence="2 3">CFBP 3122</strain>
    </source>
</reference>
<organism evidence="2 3">
    <name type="scientific">Xanthomonas arboricola pv. populi</name>
    <dbReference type="NCBI Taxonomy" id="487823"/>
    <lineage>
        <taxon>Bacteria</taxon>
        <taxon>Pseudomonadati</taxon>
        <taxon>Pseudomonadota</taxon>
        <taxon>Gammaproteobacteria</taxon>
        <taxon>Lysobacterales</taxon>
        <taxon>Lysobacteraceae</taxon>
        <taxon>Xanthomonas</taxon>
    </lineage>
</organism>
<protein>
    <submittedName>
        <fullName evidence="2">Uncharacterized protein</fullName>
    </submittedName>
</protein>
<keyword evidence="1" id="KW-0812">Transmembrane</keyword>
<dbReference type="Proteomes" id="UP000238270">
    <property type="component" value="Unassembled WGS sequence"/>
</dbReference>
<evidence type="ECO:0000256" key="1">
    <source>
        <dbReference type="SAM" id="Phobius"/>
    </source>
</evidence>
<evidence type="ECO:0000313" key="2">
    <source>
        <dbReference type="EMBL" id="PPT77223.1"/>
    </source>
</evidence>
<dbReference type="RefSeq" id="WP_104597498.1">
    <property type="nucleotide sequence ID" value="NZ_MIGV01000005.1"/>
</dbReference>
<accession>A0A2S6Z6Q9</accession>
<dbReference type="EMBL" id="MIGV01000005">
    <property type="protein sequence ID" value="PPT77223.1"/>
    <property type="molecule type" value="Genomic_DNA"/>
</dbReference>
<name>A0A2S6Z6Q9_9XANT</name>
<dbReference type="AlphaFoldDB" id="A0A2S6Z6Q9"/>
<feature type="transmembrane region" description="Helical" evidence="1">
    <location>
        <begin position="51"/>
        <end position="69"/>
    </location>
</feature>
<evidence type="ECO:0000313" key="3">
    <source>
        <dbReference type="Proteomes" id="UP000238270"/>
    </source>
</evidence>
<proteinExistence type="predicted"/>
<gene>
    <name evidence="2" type="ORF">XaplCFBP3122_07170</name>
</gene>